<evidence type="ECO:0000256" key="1">
    <source>
        <dbReference type="ARBA" id="ARBA00005995"/>
    </source>
</evidence>
<dbReference type="PANTHER" id="PTHR43563:SF1">
    <property type="entry name" value="AMINE OXIDASE [FLAVIN-CONTAINING] B"/>
    <property type="match status" value="1"/>
</dbReference>
<evidence type="ECO:0000259" key="4">
    <source>
        <dbReference type="Pfam" id="PF01593"/>
    </source>
</evidence>
<keyword evidence="6" id="KW-1185">Reference proteome</keyword>
<dbReference type="SUPFAM" id="SSF54373">
    <property type="entry name" value="FAD-linked reductases, C-terminal domain"/>
    <property type="match status" value="1"/>
</dbReference>
<dbReference type="PANTHER" id="PTHR43563">
    <property type="entry name" value="AMINE OXIDASE"/>
    <property type="match status" value="1"/>
</dbReference>
<dbReference type="EMBL" id="BRYB01002646">
    <property type="protein sequence ID" value="GMI23229.1"/>
    <property type="molecule type" value="Genomic_DNA"/>
</dbReference>
<dbReference type="Pfam" id="PF01593">
    <property type="entry name" value="Amino_oxidase"/>
    <property type="match status" value="1"/>
</dbReference>
<evidence type="ECO:0000313" key="6">
    <source>
        <dbReference type="Proteomes" id="UP001165060"/>
    </source>
</evidence>
<dbReference type="InterPro" id="IPR050703">
    <property type="entry name" value="Flavin_MAO"/>
</dbReference>
<dbReference type="EC" id="1.4.3.4" evidence="2"/>
<organism evidence="5 6">
    <name type="scientific">Tetraparma gracilis</name>
    <dbReference type="NCBI Taxonomy" id="2962635"/>
    <lineage>
        <taxon>Eukaryota</taxon>
        <taxon>Sar</taxon>
        <taxon>Stramenopiles</taxon>
        <taxon>Ochrophyta</taxon>
        <taxon>Bolidophyceae</taxon>
        <taxon>Parmales</taxon>
        <taxon>Triparmaceae</taxon>
        <taxon>Tetraparma</taxon>
    </lineage>
</organism>
<evidence type="ECO:0000256" key="2">
    <source>
        <dbReference type="ARBA" id="ARBA00012804"/>
    </source>
</evidence>
<name>A0ABQ6MCE8_9STRA</name>
<dbReference type="SUPFAM" id="SSF51905">
    <property type="entry name" value="FAD/NAD(P)-binding domain"/>
    <property type="match status" value="1"/>
</dbReference>
<gene>
    <name evidence="5" type="ORF">TeGR_g13307</name>
</gene>
<evidence type="ECO:0000256" key="3">
    <source>
        <dbReference type="ARBA" id="ARBA00048448"/>
    </source>
</evidence>
<protein>
    <recommendedName>
        <fullName evidence="2">monoamine oxidase</fullName>
        <ecNumber evidence="2">1.4.3.4</ecNumber>
    </recommendedName>
</protein>
<sequence>MLAPPLATIVVVGAGLSGLTSVLALISLIQSSPSHPPTRIHVLEASAAPGGRLKSDCGGADLGAAWSWPTDRRLHSLAKELNVSLLPQPWEGVVSEILPSNQVTKHPAREGEVACGEGGLRFQGGAHSLVEGLVREIESRAAGDPRVNVTMHAGSACTGVAEAEAGTGLEVRASSNATQTDELLAADAVILALPPHAIAAKIQFEPPLPQSLKDSMLSTQTWMFNMGKATVTFDRPFWRDKGFSGTAQGGSVFDITWDNSYSGTYAIAGFLTGGDGGGDSPGSLFEPARTVDERILGDIAKWFGEEGKTGVVTRQTWDASAMYGHEAHPPSGHHNYGATKKLPLRNVFVAGTESEDEHGHMEGAVRAGERAARQAFAATDTGTS</sequence>
<comment type="caution">
    <text evidence="5">The sequence shown here is derived from an EMBL/GenBank/DDBJ whole genome shotgun (WGS) entry which is preliminary data.</text>
</comment>
<accession>A0ABQ6MCE8</accession>
<dbReference type="InterPro" id="IPR002937">
    <property type="entry name" value="Amino_oxidase"/>
</dbReference>
<evidence type="ECO:0000313" key="5">
    <source>
        <dbReference type="EMBL" id="GMI23229.1"/>
    </source>
</evidence>
<dbReference type="InterPro" id="IPR036188">
    <property type="entry name" value="FAD/NAD-bd_sf"/>
</dbReference>
<dbReference type="Proteomes" id="UP001165060">
    <property type="component" value="Unassembled WGS sequence"/>
</dbReference>
<feature type="domain" description="Amine oxidase" evidence="4">
    <location>
        <begin position="118"/>
        <end position="374"/>
    </location>
</feature>
<reference evidence="5 6" key="1">
    <citation type="journal article" date="2023" name="Commun. Biol.">
        <title>Genome analysis of Parmales, the sister group of diatoms, reveals the evolutionary specialization of diatoms from phago-mixotrophs to photoautotrophs.</title>
        <authorList>
            <person name="Ban H."/>
            <person name="Sato S."/>
            <person name="Yoshikawa S."/>
            <person name="Yamada K."/>
            <person name="Nakamura Y."/>
            <person name="Ichinomiya M."/>
            <person name="Sato N."/>
            <person name="Blanc-Mathieu R."/>
            <person name="Endo H."/>
            <person name="Kuwata A."/>
            <person name="Ogata H."/>
        </authorList>
    </citation>
    <scope>NUCLEOTIDE SEQUENCE [LARGE SCALE GENOMIC DNA]</scope>
</reference>
<proteinExistence type="inferred from homology"/>
<comment type="catalytic activity">
    <reaction evidence="3">
        <text>a secondary aliphatic amine + O2 + H2O = a primary amine + an aldehyde + H2O2</text>
        <dbReference type="Rhea" id="RHEA:26414"/>
        <dbReference type="ChEBI" id="CHEBI:15377"/>
        <dbReference type="ChEBI" id="CHEBI:15379"/>
        <dbReference type="ChEBI" id="CHEBI:16240"/>
        <dbReference type="ChEBI" id="CHEBI:17478"/>
        <dbReference type="ChEBI" id="CHEBI:58855"/>
        <dbReference type="ChEBI" id="CHEBI:65296"/>
        <dbReference type="EC" id="1.4.3.4"/>
    </reaction>
</comment>
<dbReference type="Gene3D" id="3.50.50.60">
    <property type="entry name" value="FAD/NAD(P)-binding domain"/>
    <property type="match status" value="2"/>
</dbReference>
<comment type="similarity">
    <text evidence="1">Belongs to the flavin monoamine oxidase family.</text>
</comment>